<dbReference type="PANTHER" id="PTHR37984">
    <property type="entry name" value="PROTEIN CBG26694"/>
    <property type="match status" value="1"/>
</dbReference>
<reference evidence="9" key="1">
    <citation type="journal article" date="2019" name="Sci. Rep.">
        <title>Draft genome of Tanacetum cinerariifolium, the natural source of mosquito coil.</title>
        <authorList>
            <person name="Yamashiro T."/>
            <person name="Shiraishi A."/>
            <person name="Satake H."/>
            <person name="Nakayama K."/>
        </authorList>
    </citation>
    <scope>NUCLEOTIDE SEQUENCE</scope>
</reference>
<dbReference type="InterPro" id="IPR041373">
    <property type="entry name" value="RT_RNaseH"/>
</dbReference>
<name>A0A6L2KTY2_TANCI</name>
<sequence length="814" mass="92554">MRTRSSARNLFPPLDNPELTIRRRSRSDPTLLNNSEMAAEGPGDLPVHDLRTMEELCQPSLNGRGGPISPIAIQETNFGLKNDMIRQSPLAILKTYMLREPIKIPQPQVVTTYEFTNFMKENDAIRKNMQTNMTSLTNSNLKLKTMFDQFMKMNTASSLGSGTLPGNTITNSKEDLKGITTRRGIAYPGPTIPTTTSFPVVKCETEATKDTVHPTNNRSTEDVQPLVVLTESPILNSKLITPIIEHVASPNKLSFPDLSPTCMTLELADRSISRPVRVAEDVFVKVGNYLPEVRKELKICKVKSDKSSIDEPLEVELKELPPHLEYAFLEGDDKFPVIIAKDLSMEEKTALITVLKSHKRAIAWKLSDIKGIGPEFCTHKILMEKDFELAVQHQRRVNPKIHDVIKQEVLKLLDAGLIYPISDSPWIKRKPHSLAHTERLLTAAYLLGYAMHHARFREKILKRCEDTNLCLNWEKSHFIVKEGIVLDHKIFKEGIEVDKAKVDVIIKLPHPTTVKGIQSFLGHAGFYQSDFAIGAVLGQRQEKHFRPIHYASNTMTEAESNYTTTKKEMLAVVYAFEKFRSCLIMNKSIVYTDHSALKYFFTKKDSKARFLCWVLLLQEFTFKVIDTKGSKNLATDQLSRLENPYQNVLDPKEINESFPLETLNLVSTHGNSSTPWFADFKNNHAGNFVVKRISSQQKTTPYHPQTCSQVEVSNRGLKRILERTVGENRASWSNKLDGALWAFRTAYKTQIRCTPYKLVYGKACHLPIELEHKAYWALKHANFDIQTAGDHKNVQLNELRDQADENSHIYKEKT</sequence>
<feature type="domain" description="Reverse transcriptase RNase H-like" evidence="8">
    <location>
        <begin position="529"/>
        <end position="620"/>
    </location>
</feature>
<gene>
    <name evidence="9" type="ORF">Tci_024886</name>
</gene>
<protein>
    <recommendedName>
        <fullName evidence="8">Reverse transcriptase RNase H-like domain-containing protein</fullName>
    </recommendedName>
</protein>
<evidence type="ECO:0000256" key="3">
    <source>
        <dbReference type="ARBA" id="ARBA00022722"/>
    </source>
</evidence>
<dbReference type="SUPFAM" id="SSF56672">
    <property type="entry name" value="DNA/RNA polymerases"/>
    <property type="match status" value="1"/>
</dbReference>
<dbReference type="CDD" id="cd09274">
    <property type="entry name" value="RNase_HI_RT_Ty3"/>
    <property type="match status" value="1"/>
</dbReference>
<evidence type="ECO:0000259" key="8">
    <source>
        <dbReference type="Pfam" id="PF17917"/>
    </source>
</evidence>
<dbReference type="Gene3D" id="3.10.20.370">
    <property type="match status" value="1"/>
</dbReference>
<dbReference type="InterPro" id="IPR043502">
    <property type="entry name" value="DNA/RNA_pol_sf"/>
</dbReference>
<keyword evidence="5" id="KW-0378">Hydrolase</keyword>
<dbReference type="AlphaFoldDB" id="A0A6L2KTY2"/>
<evidence type="ECO:0000313" key="9">
    <source>
        <dbReference type="EMBL" id="GEU52908.1"/>
    </source>
</evidence>
<dbReference type="SUPFAM" id="SSF53098">
    <property type="entry name" value="Ribonuclease H-like"/>
    <property type="match status" value="1"/>
</dbReference>
<evidence type="ECO:0000256" key="7">
    <source>
        <dbReference type="SAM" id="MobiDB-lite"/>
    </source>
</evidence>
<dbReference type="InterPro" id="IPR036397">
    <property type="entry name" value="RNaseH_sf"/>
</dbReference>
<keyword evidence="2" id="KW-0548">Nucleotidyltransferase</keyword>
<keyword evidence="3" id="KW-0540">Nuclease</keyword>
<dbReference type="Pfam" id="PF17917">
    <property type="entry name" value="RT_RNaseH"/>
    <property type="match status" value="1"/>
</dbReference>
<dbReference type="Gene3D" id="3.10.10.10">
    <property type="entry name" value="HIV Type 1 Reverse Transcriptase, subunit A, domain 1"/>
    <property type="match status" value="1"/>
</dbReference>
<comment type="caution">
    <text evidence="9">The sequence shown here is derived from an EMBL/GenBank/DDBJ whole genome shotgun (WGS) entry which is preliminary data.</text>
</comment>
<dbReference type="InterPro" id="IPR050951">
    <property type="entry name" value="Retrovirus_Pol_polyprotein"/>
</dbReference>
<dbReference type="GO" id="GO:0003964">
    <property type="term" value="F:RNA-directed DNA polymerase activity"/>
    <property type="evidence" value="ECO:0007669"/>
    <property type="project" value="UniProtKB-KW"/>
</dbReference>
<evidence type="ECO:0000256" key="4">
    <source>
        <dbReference type="ARBA" id="ARBA00022759"/>
    </source>
</evidence>
<proteinExistence type="predicted"/>
<dbReference type="GO" id="GO:0016787">
    <property type="term" value="F:hydrolase activity"/>
    <property type="evidence" value="ECO:0007669"/>
    <property type="project" value="UniProtKB-KW"/>
</dbReference>
<dbReference type="GO" id="GO:0003676">
    <property type="term" value="F:nucleic acid binding"/>
    <property type="evidence" value="ECO:0007669"/>
    <property type="project" value="InterPro"/>
</dbReference>
<evidence type="ECO:0000256" key="2">
    <source>
        <dbReference type="ARBA" id="ARBA00022695"/>
    </source>
</evidence>
<organism evidence="9">
    <name type="scientific">Tanacetum cinerariifolium</name>
    <name type="common">Dalmatian daisy</name>
    <name type="synonym">Chrysanthemum cinerariifolium</name>
    <dbReference type="NCBI Taxonomy" id="118510"/>
    <lineage>
        <taxon>Eukaryota</taxon>
        <taxon>Viridiplantae</taxon>
        <taxon>Streptophyta</taxon>
        <taxon>Embryophyta</taxon>
        <taxon>Tracheophyta</taxon>
        <taxon>Spermatophyta</taxon>
        <taxon>Magnoliopsida</taxon>
        <taxon>eudicotyledons</taxon>
        <taxon>Gunneridae</taxon>
        <taxon>Pentapetalae</taxon>
        <taxon>asterids</taxon>
        <taxon>campanulids</taxon>
        <taxon>Asterales</taxon>
        <taxon>Asteraceae</taxon>
        <taxon>Asteroideae</taxon>
        <taxon>Anthemideae</taxon>
        <taxon>Anthemidinae</taxon>
        <taxon>Tanacetum</taxon>
    </lineage>
</organism>
<feature type="region of interest" description="Disordered" evidence="7">
    <location>
        <begin position="1"/>
        <end position="44"/>
    </location>
</feature>
<dbReference type="GO" id="GO:0004519">
    <property type="term" value="F:endonuclease activity"/>
    <property type="evidence" value="ECO:0007669"/>
    <property type="project" value="UniProtKB-KW"/>
</dbReference>
<evidence type="ECO:0000256" key="5">
    <source>
        <dbReference type="ARBA" id="ARBA00022801"/>
    </source>
</evidence>
<accession>A0A6L2KTY2</accession>
<dbReference type="InterPro" id="IPR012337">
    <property type="entry name" value="RNaseH-like_sf"/>
</dbReference>
<dbReference type="PANTHER" id="PTHR37984:SF5">
    <property type="entry name" value="PROTEIN NYNRIN-LIKE"/>
    <property type="match status" value="1"/>
</dbReference>
<keyword evidence="6" id="KW-0695">RNA-directed DNA polymerase</keyword>
<evidence type="ECO:0000256" key="6">
    <source>
        <dbReference type="ARBA" id="ARBA00022918"/>
    </source>
</evidence>
<keyword evidence="1" id="KW-0808">Transferase</keyword>
<dbReference type="EMBL" id="BKCJ010003089">
    <property type="protein sequence ID" value="GEU52908.1"/>
    <property type="molecule type" value="Genomic_DNA"/>
</dbReference>
<dbReference type="Gene3D" id="3.30.420.10">
    <property type="entry name" value="Ribonuclease H-like superfamily/Ribonuclease H"/>
    <property type="match status" value="1"/>
</dbReference>
<evidence type="ECO:0000256" key="1">
    <source>
        <dbReference type="ARBA" id="ARBA00022679"/>
    </source>
</evidence>
<keyword evidence="4" id="KW-0255">Endonuclease</keyword>